<feature type="compositionally biased region" description="Basic and acidic residues" evidence="1">
    <location>
        <begin position="126"/>
        <end position="135"/>
    </location>
</feature>
<feature type="region of interest" description="Disordered" evidence="1">
    <location>
        <begin position="46"/>
        <end position="161"/>
    </location>
</feature>
<sequence length="176" mass="19303">MTSRGPKKETIVDLDILISAKHIEETRRRKREARVYGFGLARSSSLSFAHLPGEPDGSLAMRRVRRGSLKEPPSNVYEPPSPSGTDDSIHGRTKWPSEASTCCGSDEFPPKKRPSSLEDATSLTTPEEHNNKHDSLQPLNIGGLLDEFPPPPSFSSISSARKVPVLTLPKFDSSLL</sequence>
<dbReference type="Proteomes" id="UP001437256">
    <property type="component" value="Unassembled WGS sequence"/>
</dbReference>
<keyword evidence="3" id="KW-1185">Reference proteome</keyword>
<evidence type="ECO:0000256" key="1">
    <source>
        <dbReference type="SAM" id="MobiDB-lite"/>
    </source>
</evidence>
<evidence type="ECO:0000313" key="2">
    <source>
        <dbReference type="EMBL" id="KAL0068994.1"/>
    </source>
</evidence>
<dbReference type="EMBL" id="JBBXMP010000015">
    <property type="protein sequence ID" value="KAL0068994.1"/>
    <property type="molecule type" value="Genomic_DNA"/>
</dbReference>
<accession>A0ABR3A7P1</accession>
<gene>
    <name evidence="2" type="ORF">AAF712_003987</name>
</gene>
<reference evidence="2 3" key="1">
    <citation type="submission" date="2024-05" db="EMBL/GenBank/DDBJ databases">
        <title>A draft genome resource for the thread blight pathogen Marasmius tenuissimus strain MS-2.</title>
        <authorList>
            <person name="Yulfo-Soto G.E."/>
            <person name="Baruah I.K."/>
            <person name="Amoako-Attah I."/>
            <person name="Bukari Y."/>
            <person name="Meinhardt L.W."/>
            <person name="Bailey B.A."/>
            <person name="Cohen S.P."/>
        </authorList>
    </citation>
    <scope>NUCLEOTIDE SEQUENCE [LARGE SCALE GENOMIC DNA]</scope>
    <source>
        <strain evidence="2 3">MS-2</strain>
    </source>
</reference>
<comment type="caution">
    <text evidence="2">The sequence shown here is derived from an EMBL/GenBank/DDBJ whole genome shotgun (WGS) entry which is preliminary data.</text>
</comment>
<name>A0ABR3A7P1_9AGAR</name>
<evidence type="ECO:0000313" key="3">
    <source>
        <dbReference type="Proteomes" id="UP001437256"/>
    </source>
</evidence>
<protein>
    <submittedName>
        <fullName evidence="2">Uncharacterized protein</fullName>
    </submittedName>
</protein>
<organism evidence="2 3">
    <name type="scientific">Marasmius tenuissimus</name>
    <dbReference type="NCBI Taxonomy" id="585030"/>
    <lineage>
        <taxon>Eukaryota</taxon>
        <taxon>Fungi</taxon>
        <taxon>Dikarya</taxon>
        <taxon>Basidiomycota</taxon>
        <taxon>Agaricomycotina</taxon>
        <taxon>Agaricomycetes</taxon>
        <taxon>Agaricomycetidae</taxon>
        <taxon>Agaricales</taxon>
        <taxon>Marasmiineae</taxon>
        <taxon>Marasmiaceae</taxon>
        <taxon>Marasmius</taxon>
    </lineage>
</organism>
<proteinExistence type="predicted"/>